<dbReference type="SMART" id="SM00327">
    <property type="entry name" value="VWA"/>
    <property type="match status" value="1"/>
</dbReference>
<evidence type="ECO:0000313" key="4">
    <source>
        <dbReference type="Proteomes" id="UP000319342"/>
    </source>
</evidence>
<proteinExistence type="predicted"/>
<dbReference type="SUPFAM" id="SSF53300">
    <property type="entry name" value="vWA-like"/>
    <property type="match status" value="1"/>
</dbReference>
<reference evidence="3 4" key="1">
    <citation type="submission" date="2019-02" db="EMBL/GenBank/DDBJ databases">
        <title>Deep-cultivation of Planctomycetes and their phenomic and genomic characterization uncovers novel biology.</title>
        <authorList>
            <person name="Wiegand S."/>
            <person name="Jogler M."/>
            <person name="Boedeker C."/>
            <person name="Pinto D."/>
            <person name="Vollmers J."/>
            <person name="Rivas-Marin E."/>
            <person name="Kohn T."/>
            <person name="Peeters S.H."/>
            <person name="Heuer A."/>
            <person name="Rast P."/>
            <person name="Oberbeckmann S."/>
            <person name="Bunk B."/>
            <person name="Jeske O."/>
            <person name="Meyerdierks A."/>
            <person name="Storesund J.E."/>
            <person name="Kallscheuer N."/>
            <person name="Luecker S."/>
            <person name="Lage O.M."/>
            <person name="Pohl T."/>
            <person name="Merkel B.J."/>
            <person name="Hornburger P."/>
            <person name="Mueller R.-W."/>
            <person name="Bruemmer F."/>
            <person name="Labrenz M."/>
            <person name="Spormann A.M."/>
            <person name="Op den Camp H."/>
            <person name="Overmann J."/>
            <person name="Amann R."/>
            <person name="Jetten M.S.M."/>
            <person name="Mascher T."/>
            <person name="Medema M.H."/>
            <person name="Devos D.P."/>
            <person name="Kaster A.-K."/>
            <person name="Ovreas L."/>
            <person name="Rohde M."/>
            <person name="Galperin M.Y."/>
            <person name="Jogler C."/>
        </authorList>
    </citation>
    <scope>NUCLEOTIDE SEQUENCE [LARGE SCALE GENOMIC DNA]</scope>
    <source>
        <strain evidence="3 4">Pla163</strain>
    </source>
</reference>
<dbReference type="Proteomes" id="UP000319342">
    <property type="component" value="Chromosome"/>
</dbReference>
<dbReference type="InterPro" id="IPR021908">
    <property type="entry name" value="YfbK_C"/>
</dbReference>
<dbReference type="InterPro" id="IPR019793">
    <property type="entry name" value="Peroxidases_heam-ligand_BS"/>
</dbReference>
<evidence type="ECO:0000259" key="2">
    <source>
        <dbReference type="PROSITE" id="PS50234"/>
    </source>
</evidence>
<accession>A0A518D4L5</accession>
<dbReference type="EMBL" id="CP036290">
    <property type="protein sequence ID" value="QDU86412.1"/>
    <property type="molecule type" value="Genomic_DNA"/>
</dbReference>
<sequence length="665" mass="70984">MQHHDSPVFRSPSSLRSGGRRATSRTSRTSAVRTSALAAIAGLAALGLSCEGTSGGGLVASSPANSGSASYNGGSAGALQQKGAQAESRGLGAVAGPPTLELWRASDRSAELDLEESLESSDGYFYASPLARLSLEDLRALVQPLEEESPEDYFQRQLMTRPFVSSRVDAVSTFGLETDTASYTLARAQLEAGRLPSAWNVRPEEFVHAIDSDIPAPVRSDFAVSTDLVPSPFGEPGAWMLRVGLRARDVQEIERGPIALTFVVDRSGSMNSPERMPMVKHVLGLLAERLDARDQVAVVTYSNEAEVLVRPTRGDELARAMDAIHSLQPGGGTNLDAGLTLGCEVAAEAFVEGAQNFVVVLSDGLGNVGETEADALLAKTESARARGLFLNTVGVGMGARDRFLERLADAGDGRCDYVDREEEAERAFVDRFTGAFQVVAKDAKLQVEFDPALVGRWRLIGFENRALADADFADDAVDAGEIGAGHSVAALYELEDVVLDGDRPLGEVRLRYMSQERSEATEAHWPIALDGLYGDWNAAPYSLRAQVCMAQFAEFLAGSVHAANDAPHALVAEANGIAAAWPNADFAGATLLMASAEPLLDERMEHERSDQVLDAARQLAFAHYQHLLEARRDPSSAETAATAGQVAVLEAAFEREIEAAATRAR</sequence>
<dbReference type="PROSITE" id="PS50234">
    <property type="entry name" value="VWFA"/>
    <property type="match status" value="1"/>
</dbReference>
<evidence type="ECO:0000256" key="1">
    <source>
        <dbReference type="SAM" id="MobiDB-lite"/>
    </source>
</evidence>
<dbReference type="RefSeq" id="WP_145191578.1">
    <property type="nucleotide sequence ID" value="NZ_CP036290.1"/>
</dbReference>
<feature type="region of interest" description="Disordered" evidence="1">
    <location>
        <begin position="1"/>
        <end position="29"/>
    </location>
</feature>
<dbReference type="InterPro" id="IPR022156">
    <property type="entry name" value="Uncharacterised_YfbK_N"/>
</dbReference>
<dbReference type="PANTHER" id="PTHR10579:SF43">
    <property type="entry name" value="ZINC FINGER (C3HC4-TYPE RING FINGER) FAMILY PROTEIN"/>
    <property type="match status" value="1"/>
</dbReference>
<gene>
    <name evidence="3" type="ORF">Pla163_35630</name>
</gene>
<feature type="compositionally biased region" description="Low complexity" evidence="1">
    <location>
        <begin position="63"/>
        <end position="73"/>
    </location>
</feature>
<feature type="domain" description="VWFA" evidence="2">
    <location>
        <begin position="259"/>
        <end position="436"/>
    </location>
</feature>
<dbReference type="InterPro" id="IPR036465">
    <property type="entry name" value="vWFA_dom_sf"/>
</dbReference>
<dbReference type="Pfam" id="PF13519">
    <property type="entry name" value="VWA_2"/>
    <property type="match status" value="1"/>
</dbReference>
<dbReference type="PANTHER" id="PTHR10579">
    <property type="entry name" value="CALCIUM-ACTIVATED CHLORIDE CHANNEL REGULATOR"/>
    <property type="match status" value="1"/>
</dbReference>
<dbReference type="PROSITE" id="PS00435">
    <property type="entry name" value="PEROXIDASE_1"/>
    <property type="match status" value="1"/>
</dbReference>
<evidence type="ECO:0000313" key="3">
    <source>
        <dbReference type="EMBL" id="QDU86412.1"/>
    </source>
</evidence>
<dbReference type="Pfam" id="PF12450">
    <property type="entry name" value="vWF_A"/>
    <property type="match status" value="1"/>
</dbReference>
<protein>
    <submittedName>
        <fullName evidence="3">von Willebrand factor type A domain protein</fullName>
    </submittedName>
</protein>
<keyword evidence="4" id="KW-1185">Reference proteome</keyword>
<name>A0A518D4L5_9BACT</name>
<dbReference type="OrthoDB" id="9805121at2"/>
<dbReference type="Pfam" id="PF12034">
    <property type="entry name" value="YfbK_C"/>
    <property type="match status" value="1"/>
</dbReference>
<dbReference type="InterPro" id="IPR051266">
    <property type="entry name" value="CLCR"/>
</dbReference>
<dbReference type="Gene3D" id="3.40.50.410">
    <property type="entry name" value="von Willebrand factor, type A domain"/>
    <property type="match status" value="1"/>
</dbReference>
<feature type="region of interest" description="Disordered" evidence="1">
    <location>
        <begin position="63"/>
        <end position="93"/>
    </location>
</feature>
<dbReference type="InterPro" id="IPR002035">
    <property type="entry name" value="VWF_A"/>
</dbReference>
<dbReference type="AlphaFoldDB" id="A0A518D4L5"/>
<organism evidence="3 4">
    <name type="scientific">Rohdeia mirabilis</name>
    <dbReference type="NCBI Taxonomy" id="2528008"/>
    <lineage>
        <taxon>Bacteria</taxon>
        <taxon>Pseudomonadati</taxon>
        <taxon>Planctomycetota</taxon>
        <taxon>Planctomycetia</taxon>
        <taxon>Planctomycetia incertae sedis</taxon>
        <taxon>Rohdeia</taxon>
    </lineage>
</organism>